<gene>
    <name evidence="2" type="ORF">FHX81_2458</name>
</gene>
<keyword evidence="3" id="KW-1185">Reference proteome</keyword>
<keyword evidence="1" id="KW-0812">Transmembrane</keyword>
<sequence>MLGAAGLVACLALGWAIVGFGRALPTAYHPINALVWIAGCGSVFAALLSSVSLLAARSYVRAEHLDVNGARAARRALAGGWTGAVVVAVIAWFLLVMTVTSGNRQVGFTGGVWAYLFLLAAPSAAAGVLLFLGRALFPAPR</sequence>
<organism evidence="2 3">
    <name type="scientific">Saccharothrix saharensis</name>
    <dbReference type="NCBI Taxonomy" id="571190"/>
    <lineage>
        <taxon>Bacteria</taxon>
        <taxon>Bacillati</taxon>
        <taxon>Actinomycetota</taxon>
        <taxon>Actinomycetes</taxon>
        <taxon>Pseudonocardiales</taxon>
        <taxon>Pseudonocardiaceae</taxon>
        <taxon>Saccharothrix</taxon>
    </lineage>
</organism>
<keyword evidence="1" id="KW-0472">Membrane</keyword>
<dbReference type="AlphaFoldDB" id="A0A543JBC4"/>
<accession>A0A543JBC4</accession>
<feature type="transmembrane region" description="Helical" evidence="1">
    <location>
        <begin position="77"/>
        <end position="100"/>
    </location>
</feature>
<evidence type="ECO:0000313" key="3">
    <source>
        <dbReference type="Proteomes" id="UP000316628"/>
    </source>
</evidence>
<protein>
    <submittedName>
        <fullName evidence="2">Uncharacterized protein</fullName>
    </submittedName>
</protein>
<dbReference type="EMBL" id="VFPP01000001">
    <property type="protein sequence ID" value="TQM80135.1"/>
    <property type="molecule type" value="Genomic_DNA"/>
</dbReference>
<reference evidence="2 3" key="1">
    <citation type="submission" date="2019-06" db="EMBL/GenBank/DDBJ databases">
        <title>Sequencing the genomes of 1000 actinobacteria strains.</title>
        <authorList>
            <person name="Klenk H.-P."/>
        </authorList>
    </citation>
    <scope>NUCLEOTIDE SEQUENCE [LARGE SCALE GENOMIC DNA]</scope>
    <source>
        <strain evidence="2 3">DSM 45456</strain>
    </source>
</reference>
<feature type="transmembrane region" description="Helical" evidence="1">
    <location>
        <begin position="112"/>
        <end position="137"/>
    </location>
</feature>
<dbReference type="RefSeq" id="WP_141977940.1">
    <property type="nucleotide sequence ID" value="NZ_VFPP01000001.1"/>
</dbReference>
<dbReference type="Proteomes" id="UP000316628">
    <property type="component" value="Unassembled WGS sequence"/>
</dbReference>
<evidence type="ECO:0000313" key="2">
    <source>
        <dbReference type="EMBL" id="TQM80135.1"/>
    </source>
</evidence>
<feature type="transmembrane region" description="Helical" evidence="1">
    <location>
        <begin position="33"/>
        <end position="56"/>
    </location>
</feature>
<evidence type="ECO:0000256" key="1">
    <source>
        <dbReference type="SAM" id="Phobius"/>
    </source>
</evidence>
<keyword evidence="1" id="KW-1133">Transmembrane helix</keyword>
<dbReference type="OrthoDB" id="9932503at2"/>
<comment type="caution">
    <text evidence="2">The sequence shown here is derived from an EMBL/GenBank/DDBJ whole genome shotgun (WGS) entry which is preliminary data.</text>
</comment>
<name>A0A543JBC4_9PSEU</name>
<proteinExistence type="predicted"/>